<reference evidence="5" key="1">
    <citation type="submission" date="2017-04" db="EMBL/GenBank/DDBJ databases">
        <authorList>
            <person name="Varghese N."/>
            <person name="Submissions S."/>
        </authorList>
    </citation>
    <scope>NUCLEOTIDE SEQUENCE [LARGE SCALE GENOMIC DNA]</scope>
    <source>
        <strain evidence="5">NIO-1021</strain>
    </source>
</reference>
<name>A0A1X7C5J5_9MICC</name>
<dbReference type="EMBL" id="FXAC01000001">
    <property type="protein sequence ID" value="SME90337.1"/>
    <property type="molecule type" value="Genomic_DNA"/>
</dbReference>
<evidence type="ECO:0000256" key="1">
    <source>
        <dbReference type="SAM" id="MobiDB-lite"/>
    </source>
</evidence>
<evidence type="ECO:0000259" key="2">
    <source>
        <dbReference type="Pfam" id="PF11296"/>
    </source>
</evidence>
<dbReference type="Pfam" id="PF22845">
    <property type="entry name" value="DUF3097_N"/>
    <property type="match status" value="1"/>
</dbReference>
<organism evidence="4 5">
    <name type="scientific">Kocuria marina subsp. indica</name>
    <dbReference type="NCBI Taxonomy" id="1049583"/>
    <lineage>
        <taxon>Bacteria</taxon>
        <taxon>Bacillati</taxon>
        <taxon>Actinomycetota</taxon>
        <taxon>Actinomycetes</taxon>
        <taxon>Micrococcales</taxon>
        <taxon>Micrococcaceae</taxon>
        <taxon>Kocuria</taxon>
    </lineage>
</organism>
<proteinExistence type="predicted"/>
<dbReference type="Proteomes" id="UP000192929">
    <property type="component" value="Unassembled WGS sequence"/>
</dbReference>
<feature type="domain" description="DUF3097" evidence="2">
    <location>
        <begin position="149"/>
        <end position="315"/>
    </location>
</feature>
<accession>A0A1X7C5J5</accession>
<evidence type="ECO:0008006" key="6">
    <source>
        <dbReference type="Google" id="ProtNLM"/>
    </source>
</evidence>
<dbReference type="AlphaFoldDB" id="A0A1X7C5J5"/>
<dbReference type="Pfam" id="PF11296">
    <property type="entry name" value="DUF3097_C"/>
    <property type="match status" value="1"/>
</dbReference>
<evidence type="ECO:0000313" key="5">
    <source>
        <dbReference type="Proteomes" id="UP000192929"/>
    </source>
</evidence>
<feature type="domain" description="DUF3097" evidence="3">
    <location>
        <begin position="57"/>
        <end position="119"/>
    </location>
</feature>
<gene>
    <name evidence="4" type="ORF">SAMN06296028_101262</name>
</gene>
<protein>
    <recommendedName>
        <fullName evidence="6">DUF3097 family protein</fullName>
    </recommendedName>
</protein>
<sequence length="322" mass="34585">MGQGPILIRSRLIRLPGGALAPRHDVEESPVNASGWSWGPQDLGSPDVARTGAVSRDVPVARDMVLEDVETGWVGAVVGVETIGGMRVVGLEDRHGRVKSFPLGPGFLLDGEPVRLGPPETRSAPAKPRITRSGSVEVENLRASVAKESRVWVEGYHDAELVAKVWGHDLAVEGTVVEPLHGIDDLPSAIAEFHPGPQRRLGILVDHLVAGSKESRIAQEALAVPGARDNVLILGHPYVDIWQAVKPSALGIREWPVIPRGVDWKTGMARALGLPHRTPQDVGRAWQAILARVNTYADLEPALLGRVEELIDFLTAPDAADS</sequence>
<feature type="region of interest" description="Disordered" evidence="1">
    <location>
        <begin position="23"/>
        <end position="50"/>
    </location>
</feature>
<evidence type="ECO:0000259" key="3">
    <source>
        <dbReference type="Pfam" id="PF22845"/>
    </source>
</evidence>
<keyword evidence="5" id="KW-1185">Reference proteome</keyword>
<evidence type="ECO:0000313" key="4">
    <source>
        <dbReference type="EMBL" id="SME90337.1"/>
    </source>
</evidence>
<dbReference type="InterPro" id="IPR053883">
    <property type="entry name" value="DUF3097_N"/>
</dbReference>
<dbReference type="InterPro" id="IPR021447">
    <property type="entry name" value="DUF3097_C"/>
</dbReference>